<dbReference type="EMBL" id="BOOO01000004">
    <property type="protein sequence ID" value="GII27393.1"/>
    <property type="molecule type" value="Genomic_DNA"/>
</dbReference>
<sequence length="167" mass="17728">MGAAVIATAVLVTTGPVHLWPSGSRTAPASAGPDEPEVARVGVRARSEAPETAVGVEMAAPTRSDYTDDKAVAYFRARWRDRTSALVRDIRTTGGYLRIYTDLPEADDDSDAAITLCERGLEYLAAEGDASRVVFVQADLGENGNPVLANVLGPDDPDCRVTSPEPR</sequence>
<accession>A0A8J3X8E3</accession>
<comment type="caution">
    <text evidence="2">The sequence shown here is derived from an EMBL/GenBank/DDBJ whole genome shotgun (WGS) entry which is preliminary data.</text>
</comment>
<organism evidence="2 3">
    <name type="scientific">Planotetraspora mira</name>
    <dbReference type="NCBI Taxonomy" id="58121"/>
    <lineage>
        <taxon>Bacteria</taxon>
        <taxon>Bacillati</taxon>
        <taxon>Actinomycetota</taxon>
        <taxon>Actinomycetes</taxon>
        <taxon>Streptosporangiales</taxon>
        <taxon>Streptosporangiaceae</taxon>
        <taxon>Planotetraspora</taxon>
    </lineage>
</organism>
<protein>
    <submittedName>
        <fullName evidence="2">Uncharacterized protein</fullName>
    </submittedName>
</protein>
<dbReference type="AlphaFoldDB" id="A0A8J3X8E3"/>
<keyword evidence="3" id="KW-1185">Reference proteome</keyword>
<dbReference type="Proteomes" id="UP000650628">
    <property type="component" value="Unassembled WGS sequence"/>
</dbReference>
<gene>
    <name evidence="2" type="ORF">Pmi06nite_08350</name>
</gene>
<reference evidence="2 3" key="1">
    <citation type="submission" date="2021-01" db="EMBL/GenBank/DDBJ databases">
        <title>Whole genome shotgun sequence of Planotetraspora mira NBRC 15435.</title>
        <authorList>
            <person name="Komaki H."/>
            <person name="Tamura T."/>
        </authorList>
    </citation>
    <scope>NUCLEOTIDE SEQUENCE [LARGE SCALE GENOMIC DNA]</scope>
    <source>
        <strain evidence="2 3">NBRC 15435</strain>
    </source>
</reference>
<feature type="region of interest" description="Disordered" evidence="1">
    <location>
        <begin position="147"/>
        <end position="167"/>
    </location>
</feature>
<proteinExistence type="predicted"/>
<evidence type="ECO:0000256" key="1">
    <source>
        <dbReference type="SAM" id="MobiDB-lite"/>
    </source>
</evidence>
<evidence type="ECO:0000313" key="3">
    <source>
        <dbReference type="Proteomes" id="UP000650628"/>
    </source>
</evidence>
<evidence type="ECO:0000313" key="2">
    <source>
        <dbReference type="EMBL" id="GII27393.1"/>
    </source>
</evidence>
<name>A0A8J3X8E3_9ACTN</name>